<dbReference type="PROSITE" id="PS50893">
    <property type="entry name" value="ABC_TRANSPORTER_2"/>
    <property type="match status" value="1"/>
</dbReference>
<gene>
    <name evidence="10" type="ORF">GCM10011573_20150</name>
</gene>
<evidence type="ECO:0000256" key="7">
    <source>
        <dbReference type="SAM" id="Phobius"/>
    </source>
</evidence>
<dbReference type="SUPFAM" id="SSF90123">
    <property type="entry name" value="ABC transporter transmembrane region"/>
    <property type="match status" value="1"/>
</dbReference>
<dbReference type="Pfam" id="PF00664">
    <property type="entry name" value="ABC_membrane"/>
    <property type="match status" value="1"/>
</dbReference>
<proteinExistence type="predicted"/>
<evidence type="ECO:0000256" key="1">
    <source>
        <dbReference type="ARBA" id="ARBA00004651"/>
    </source>
</evidence>
<dbReference type="RefSeq" id="WP_088270976.1">
    <property type="nucleotide sequence ID" value="NZ_BMKI01000003.1"/>
</dbReference>
<accession>A0ABQ1P3L3</accession>
<dbReference type="PROSITE" id="PS50929">
    <property type="entry name" value="ABC_TM1F"/>
    <property type="match status" value="1"/>
</dbReference>
<keyword evidence="4" id="KW-0067">ATP-binding</keyword>
<dbReference type="PANTHER" id="PTHR43394:SF1">
    <property type="entry name" value="ATP-BINDING CASSETTE SUB-FAMILY B MEMBER 10, MITOCHONDRIAL"/>
    <property type="match status" value="1"/>
</dbReference>
<evidence type="ECO:0000313" key="10">
    <source>
        <dbReference type="EMBL" id="GGC90461.1"/>
    </source>
</evidence>
<evidence type="ECO:0000259" key="9">
    <source>
        <dbReference type="PROSITE" id="PS50929"/>
    </source>
</evidence>
<dbReference type="PROSITE" id="PS00211">
    <property type="entry name" value="ABC_TRANSPORTER_1"/>
    <property type="match status" value="1"/>
</dbReference>
<protein>
    <submittedName>
        <fullName evidence="10">ABC transporter</fullName>
    </submittedName>
</protein>
<evidence type="ECO:0000256" key="6">
    <source>
        <dbReference type="ARBA" id="ARBA00023136"/>
    </source>
</evidence>
<dbReference type="Proteomes" id="UP000630615">
    <property type="component" value="Unassembled WGS sequence"/>
</dbReference>
<dbReference type="Gene3D" id="3.40.50.300">
    <property type="entry name" value="P-loop containing nucleotide triphosphate hydrolases"/>
    <property type="match status" value="1"/>
</dbReference>
<feature type="transmembrane region" description="Helical" evidence="7">
    <location>
        <begin position="236"/>
        <end position="259"/>
    </location>
</feature>
<evidence type="ECO:0000256" key="2">
    <source>
        <dbReference type="ARBA" id="ARBA00022692"/>
    </source>
</evidence>
<dbReference type="Pfam" id="PF00005">
    <property type="entry name" value="ABC_tran"/>
    <property type="match status" value="1"/>
</dbReference>
<keyword evidence="11" id="KW-1185">Reference proteome</keyword>
<dbReference type="CDD" id="cd18548">
    <property type="entry name" value="ABC_6TM_Tm287_like"/>
    <property type="match status" value="1"/>
</dbReference>
<feature type="transmembrane region" description="Helical" evidence="7">
    <location>
        <begin position="21"/>
        <end position="41"/>
    </location>
</feature>
<dbReference type="InterPro" id="IPR003593">
    <property type="entry name" value="AAA+_ATPase"/>
</dbReference>
<feature type="transmembrane region" description="Helical" evidence="7">
    <location>
        <begin position="53"/>
        <end position="72"/>
    </location>
</feature>
<dbReference type="EMBL" id="BMKI01000003">
    <property type="protein sequence ID" value="GGC90461.1"/>
    <property type="molecule type" value="Genomic_DNA"/>
</dbReference>
<feature type="domain" description="ABC transmembrane type-1" evidence="9">
    <location>
        <begin position="27"/>
        <end position="297"/>
    </location>
</feature>
<feature type="transmembrane region" description="Helical" evidence="7">
    <location>
        <begin position="134"/>
        <end position="152"/>
    </location>
</feature>
<dbReference type="InterPro" id="IPR036640">
    <property type="entry name" value="ABC1_TM_sf"/>
</dbReference>
<evidence type="ECO:0000313" key="11">
    <source>
        <dbReference type="Proteomes" id="UP000630615"/>
    </source>
</evidence>
<dbReference type="InterPro" id="IPR003439">
    <property type="entry name" value="ABC_transporter-like_ATP-bd"/>
</dbReference>
<dbReference type="SMART" id="SM00382">
    <property type="entry name" value="AAA"/>
    <property type="match status" value="1"/>
</dbReference>
<feature type="domain" description="ABC transporter" evidence="8">
    <location>
        <begin position="332"/>
        <end position="568"/>
    </location>
</feature>
<sequence length="578" mass="64543">MIKKLLANVGEYKKESLITPLYVTGEVALDIIIPLIMAMMIDNGIEKGDTKAILMYGGLLFICAIIALFLGAMSGRYAAVASAGFAKNLRDNLFSKVQAFSFSNIDRFSTSSLITRMTTDVTNIQNAYQMIIRLLVRSPLIFFFSLLMAFKINGDLSIIYLAVVPFLMIGLGVVIYFAHPIFEKVFRIYDRLNNVVQENLQGIRVVKSYVREDFEDEKFKTVSKDIYKNFSRAQSIVAFNNPILQSAVYTCMLLISWLGAKFVVGGTLTTGELVSMFTYTMQILMSLNMLSMVFVMVIIARTSAERVTEVLSEESDLKNNDHPLYDVPNGSVTFKDVCFSYANDPEKLALKQANMTIKPGEVIGIVGGTGSSKSTLVQLIPRLYDVTEGLVEVGGHDVRDYDLKTLRDQVSMVLQNNVLFTGTIKENLRWGNEEATDEDLIRVCKIAQADSFIQEFPDKYDTMISQGGNNVSGGQKQRLCIARALLKQPKILIMDDSTSAVDTKTDRLIREGMRQEIPGTTTFIIGQRVSSVQDSDRIIVMDNGLINAIGTHEELLQTNPIYQEVYESQQKGFGEDDE</sequence>
<comment type="subcellular location">
    <subcellularLocation>
        <location evidence="1">Cell membrane</location>
        <topology evidence="1">Multi-pass membrane protein</topology>
    </subcellularLocation>
</comment>
<keyword evidence="6 7" id="KW-0472">Membrane</keyword>
<reference evidence="11" key="1">
    <citation type="journal article" date="2019" name="Int. J. Syst. Evol. Microbiol.">
        <title>The Global Catalogue of Microorganisms (GCM) 10K type strain sequencing project: providing services to taxonomists for standard genome sequencing and annotation.</title>
        <authorList>
            <consortium name="The Broad Institute Genomics Platform"/>
            <consortium name="The Broad Institute Genome Sequencing Center for Infectious Disease"/>
            <person name="Wu L."/>
            <person name="Ma J."/>
        </authorList>
    </citation>
    <scope>NUCLEOTIDE SEQUENCE [LARGE SCALE GENOMIC DNA]</scope>
    <source>
        <strain evidence="11">CGMCC 1.15942</strain>
    </source>
</reference>
<organism evidence="10 11">
    <name type="scientific">Enterococcus wangshanyuanii</name>
    <dbReference type="NCBI Taxonomy" id="2005703"/>
    <lineage>
        <taxon>Bacteria</taxon>
        <taxon>Bacillati</taxon>
        <taxon>Bacillota</taxon>
        <taxon>Bacilli</taxon>
        <taxon>Lactobacillales</taxon>
        <taxon>Enterococcaceae</taxon>
        <taxon>Enterococcus</taxon>
    </lineage>
</organism>
<keyword evidence="3" id="KW-0547">Nucleotide-binding</keyword>
<dbReference type="InterPro" id="IPR039421">
    <property type="entry name" value="Type_1_exporter"/>
</dbReference>
<evidence type="ECO:0000256" key="4">
    <source>
        <dbReference type="ARBA" id="ARBA00022840"/>
    </source>
</evidence>
<keyword evidence="2 7" id="KW-0812">Transmembrane</keyword>
<comment type="caution">
    <text evidence="10">The sequence shown here is derived from an EMBL/GenBank/DDBJ whole genome shotgun (WGS) entry which is preliminary data.</text>
</comment>
<dbReference type="Gene3D" id="1.20.1560.10">
    <property type="entry name" value="ABC transporter type 1, transmembrane domain"/>
    <property type="match status" value="1"/>
</dbReference>
<feature type="transmembrane region" description="Helical" evidence="7">
    <location>
        <begin position="279"/>
        <end position="300"/>
    </location>
</feature>
<name>A0ABQ1P3L3_9ENTE</name>
<dbReference type="SUPFAM" id="SSF52540">
    <property type="entry name" value="P-loop containing nucleoside triphosphate hydrolases"/>
    <property type="match status" value="1"/>
</dbReference>
<dbReference type="InterPro" id="IPR011527">
    <property type="entry name" value="ABC1_TM_dom"/>
</dbReference>
<dbReference type="PANTHER" id="PTHR43394">
    <property type="entry name" value="ATP-DEPENDENT PERMEASE MDL1, MITOCHONDRIAL"/>
    <property type="match status" value="1"/>
</dbReference>
<dbReference type="InterPro" id="IPR027417">
    <property type="entry name" value="P-loop_NTPase"/>
</dbReference>
<evidence type="ECO:0000259" key="8">
    <source>
        <dbReference type="PROSITE" id="PS50893"/>
    </source>
</evidence>
<evidence type="ECO:0000256" key="5">
    <source>
        <dbReference type="ARBA" id="ARBA00022989"/>
    </source>
</evidence>
<dbReference type="InterPro" id="IPR017871">
    <property type="entry name" value="ABC_transporter-like_CS"/>
</dbReference>
<evidence type="ECO:0000256" key="3">
    <source>
        <dbReference type="ARBA" id="ARBA00022741"/>
    </source>
</evidence>
<feature type="transmembrane region" description="Helical" evidence="7">
    <location>
        <begin position="158"/>
        <end position="178"/>
    </location>
</feature>
<keyword evidence="5 7" id="KW-1133">Transmembrane helix</keyword>